<protein>
    <recommendedName>
        <fullName evidence="4">GAF domain-containing protein</fullName>
    </recommendedName>
</protein>
<dbReference type="RefSeq" id="WP_167147295.1">
    <property type="nucleotide sequence ID" value="NZ_JAAMOX010000001.1"/>
</dbReference>
<accession>A0A7X5QZ20</accession>
<name>A0A7X5QZ20_9MICO</name>
<evidence type="ECO:0000256" key="1">
    <source>
        <dbReference type="SAM" id="Phobius"/>
    </source>
</evidence>
<feature type="transmembrane region" description="Helical" evidence="1">
    <location>
        <begin position="36"/>
        <end position="54"/>
    </location>
</feature>
<evidence type="ECO:0008006" key="4">
    <source>
        <dbReference type="Google" id="ProtNLM"/>
    </source>
</evidence>
<dbReference type="AlphaFoldDB" id="A0A7X5QZ20"/>
<gene>
    <name evidence="2" type="ORF">FHX76_000432</name>
</gene>
<dbReference type="EMBL" id="JAAMOX010000001">
    <property type="protein sequence ID" value="NIH52564.1"/>
    <property type="molecule type" value="Genomic_DNA"/>
</dbReference>
<evidence type="ECO:0000313" key="2">
    <source>
        <dbReference type="EMBL" id="NIH52564.1"/>
    </source>
</evidence>
<comment type="caution">
    <text evidence="2">The sequence shown here is derived from an EMBL/GenBank/DDBJ whole genome shotgun (WGS) entry which is preliminary data.</text>
</comment>
<organism evidence="2 3">
    <name type="scientific">Lysinibacter cavernae</name>
    <dbReference type="NCBI Taxonomy" id="1640652"/>
    <lineage>
        <taxon>Bacteria</taxon>
        <taxon>Bacillati</taxon>
        <taxon>Actinomycetota</taxon>
        <taxon>Actinomycetes</taxon>
        <taxon>Micrococcales</taxon>
        <taxon>Microbacteriaceae</taxon>
        <taxon>Lysinibacter</taxon>
    </lineage>
</organism>
<reference evidence="2 3" key="1">
    <citation type="submission" date="2020-02" db="EMBL/GenBank/DDBJ databases">
        <title>Sequencing the genomes of 1000 actinobacteria strains.</title>
        <authorList>
            <person name="Klenk H.-P."/>
        </authorList>
    </citation>
    <scope>NUCLEOTIDE SEQUENCE [LARGE SCALE GENOMIC DNA]</scope>
    <source>
        <strain evidence="2 3">DSM 27960</strain>
    </source>
</reference>
<keyword evidence="1" id="KW-0472">Membrane</keyword>
<evidence type="ECO:0000313" key="3">
    <source>
        <dbReference type="Proteomes" id="UP000541033"/>
    </source>
</evidence>
<dbReference type="Proteomes" id="UP000541033">
    <property type="component" value="Unassembled WGS sequence"/>
</dbReference>
<proteinExistence type="predicted"/>
<keyword evidence="1" id="KW-1133">Transmembrane helix</keyword>
<keyword evidence="1" id="KW-0812">Transmembrane</keyword>
<keyword evidence="3" id="KW-1185">Reference proteome</keyword>
<feature type="transmembrane region" description="Helical" evidence="1">
    <location>
        <begin position="7"/>
        <end position="30"/>
    </location>
</feature>
<sequence>MRQFSTAMHVIVLVITAAATVITALVEFGIITDKPWWAVTVVIVAVVAVMLSGFRSLAWERTEVETLQIKRQIQKAIIPVLTAAAETSGVKITQIGVSVFETKRNRFRKWKMHLSRVLRFRLSDHPQESRVRWVPAKGAIGRAWKEGNIVHIDWMEVRRRVPVADEAYFAQPSEVLDVDLQGFSYPEYRNIESKYAEILAIPIIKESSNARCIGVLAIDIPQGVLPQKPGRLDDLDLVSLGTTAASTIANVLGKR</sequence>